<keyword evidence="2" id="KW-1185">Reference proteome</keyword>
<evidence type="ECO:0000313" key="2">
    <source>
        <dbReference type="Proteomes" id="UP001175228"/>
    </source>
</evidence>
<dbReference type="AlphaFoldDB" id="A0AA39UPH2"/>
<name>A0AA39UPH2_9AGAR</name>
<comment type="caution">
    <text evidence="1">The sequence shown here is derived from an EMBL/GenBank/DDBJ whole genome shotgun (WGS) entry which is preliminary data.</text>
</comment>
<feature type="non-terminal residue" evidence="1">
    <location>
        <position position="1"/>
    </location>
</feature>
<accession>A0AA39UPH2</accession>
<dbReference type="EMBL" id="JAUEPU010000033">
    <property type="protein sequence ID" value="KAK0491759.1"/>
    <property type="molecule type" value="Genomic_DNA"/>
</dbReference>
<sequence length="137" mass="15334">SAINAAPTLLNRFLQDLVIQTGWWFTVIGGGPDPADNGNICTGRCVGTWCSSFVQPDILSSFHIGRNEHGHHFENEYTHFSVNPKDTDARHTSFDESVIAPFGRYLKTLFREFSSVSRRDNAHTCFCSCRCSSSARM</sequence>
<protein>
    <submittedName>
        <fullName evidence="1">Uncharacterized protein</fullName>
    </submittedName>
</protein>
<proteinExistence type="predicted"/>
<organism evidence="1 2">
    <name type="scientific">Armillaria luteobubalina</name>
    <dbReference type="NCBI Taxonomy" id="153913"/>
    <lineage>
        <taxon>Eukaryota</taxon>
        <taxon>Fungi</taxon>
        <taxon>Dikarya</taxon>
        <taxon>Basidiomycota</taxon>
        <taxon>Agaricomycotina</taxon>
        <taxon>Agaricomycetes</taxon>
        <taxon>Agaricomycetidae</taxon>
        <taxon>Agaricales</taxon>
        <taxon>Marasmiineae</taxon>
        <taxon>Physalacriaceae</taxon>
        <taxon>Armillaria</taxon>
    </lineage>
</organism>
<reference evidence="1" key="1">
    <citation type="submission" date="2023-06" db="EMBL/GenBank/DDBJ databases">
        <authorList>
            <consortium name="Lawrence Berkeley National Laboratory"/>
            <person name="Ahrendt S."/>
            <person name="Sahu N."/>
            <person name="Indic B."/>
            <person name="Wong-Bajracharya J."/>
            <person name="Merenyi Z."/>
            <person name="Ke H.-M."/>
            <person name="Monk M."/>
            <person name="Kocsube S."/>
            <person name="Drula E."/>
            <person name="Lipzen A."/>
            <person name="Balint B."/>
            <person name="Henrissat B."/>
            <person name="Andreopoulos B."/>
            <person name="Martin F.M."/>
            <person name="Harder C.B."/>
            <person name="Rigling D."/>
            <person name="Ford K.L."/>
            <person name="Foster G.D."/>
            <person name="Pangilinan J."/>
            <person name="Papanicolaou A."/>
            <person name="Barry K."/>
            <person name="LaButti K."/>
            <person name="Viragh M."/>
            <person name="Koriabine M."/>
            <person name="Yan M."/>
            <person name="Riley R."/>
            <person name="Champramary S."/>
            <person name="Plett K.L."/>
            <person name="Tsai I.J."/>
            <person name="Slot J."/>
            <person name="Sipos G."/>
            <person name="Plett J."/>
            <person name="Nagy L.G."/>
            <person name="Grigoriev I.V."/>
        </authorList>
    </citation>
    <scope>NUCLEOTIDE SEQUENCE</scope>
    <source>
        <strain evidence="1">HWK02</strain>
    </source>
</reference>
<dbReference type="Proteomes" id="UP001175228">
    <property type="component" value="Unassembled WGS sequence"/>
</dbReference>
<gene>
    <name evidence="1" type="ORF">EDD18DRAFT_1080379</name>
</gene>
<evidence type="ECO:0000313" key="1">
    <source>
        <dbReference type="EMBL" id="KAK0491759.1"/>
    </source>
</evidence>